<gene>
    <name evidence="5" type="ORF">IAB02_00365</name>
</gene>
<evidence type="ECO:0000256" key="2">
    <source>
        <dbReference type="ARBA" id="ARBA00023125"/>
    </source>
</evidence>
<dbReference type="InterPro" id="IPR011051">
    <property type="entry name" value="RmlC_Cupin_sf"/>
</dbReference>
<protein>
    <submittedName>
        <fullName evidence="5">AraC family transcriptional regulator</fullName>
    </submittedName>
</protein>
<dbReference type="Gene3D" id="2.60.120.10">
    <property type="entry name" value="Jelly Rolls"/>
    <property type="match status" value="1"/>
</dbReference>
<name>A0A9D1I8Z0_9FIRM</name>
<evidence type="ECO:0000313" key="5">
    <source>
        <dbReference type="EMBL" id="HIU32990.1"/>
    </source>
</evidence>
<feature type="domain" description="HTH araC/xylS-type" evidence="4">
    <location>
        <begin position="199"/>
        <end position="297"/>
    </location>
</feature>
<organism evidence="5 6">
    <name type="scientific">Candidatus Pullichristensenella excrementigallinarum</name>
    <dbReference type="NCBI Taxonomy" id="2840907"/>
    <lineage>
        <taxon>Bacteria</taxon>
        <taxon>Bacillati</taxon>
        <taxon>Bacillota</taxon>
        <taxon>Clostridia</taxon>
        <taxon>Candidatus Pullichristensenella</taxon>
    </lineage>
</organism>
<dbReference type="AlphaFoldDB" id="A0A9D1I8Z0"/>
<dbReference type="SUPFAM" id="SSF46689">
    <property type="entry name" value="Homeodomain-like"/>
    <property type="match status" value="2"/>
</dbReference>
<dbReference type="SUPFAM" id="SSF51182">
    <property type="entry name" value="RmlC-like cupins"/>
    <property type="match status" value="1"/>
</dbReference>
<sequence>MQQLTSLKLTPDRREAVVHGTPSFPCAAYFSDLALLPARSVSWHWHEEIELGMVVGGAARIRTVDEELILRAGEGVFINSEALHDFKIVGDEGCRMIALVLDHSMLSGSDESVFARRYVQPLIDSHEIRLIPLHPGSEWQQEVLRCLREAFLSYDEGKYGFELIVRARLTECLWHIVRNARLAIRDSVHTPSLAEERVKNMLDYIHLHFAEPIQLSEIAAAASIGERECLRAFQKTLGMTPLNCLLRYRASIAAQMLLDTDQSIAEICFNVGFNSQSHFGQIFKRYFNMTPREYRARALKKEESV</sequence>
<dbReference type="InterPro" id="IPR018062">
    <property type="entry name" value="HTH_AraC-typ_CS"/>
</dbReference>
<dbReference type="InterPro" id="IPR013096">
    <property type="entry name" value="Cupin_2"/>
</dbReference>
<dbReference type="PROSITE" id="PS01124">
    <property type="entry name" value="HTH_ARAC_FAMILY_2"/>
    <property type="match status" value="1"/>
</dbReference>
<dbReference type="Pfam" id="PF12833">
    <property type="entry name" value="HTH_18"/>
    <property type="match status" value="1"/>
</dbReference>
<dbReference type="GO" id="GO:0043565">
    <property type="term" value="F:sequence-specific DNA binding"/>
    <property type="evidence" value="ECO:0007669"/>
    <property type="project" value="InterPro"/>
</dbReference>
<reference evidence="5" key="1">
    <citation type="submission" date="2020-10" db="EMBL/GenBank/DDBJ databases">
        <authorList>
            <person name="Gilroy R."/>
        </authorList>
    </citation>
    <scope>NUCLEOTIDE SEQUENCE</scope>
    <source>
        <strain evidence="5">ChiHcec3-11533</strain>
    </source>
</reference>
<keyword evidence="3" id="KW-0804">Transcription</keyword>
<dbReference type="InterPro" id="IPR050204">
    <property type="entry name" value="AraC_XylS_family_regulators"/>
</dbReference>
<dbReference type="PROSITE" id="PS00041">
    <property type="entry name" value="HTH_ARAC_FAMILY_1"/>
    <property type="match status" value="1"/>
</dbReference>
<accession>A0A9D1I8Z0</accession>
<dbReference type="InterPro" id="IPR020449">
    <property type="entry name" value="Tscrpt_reg_AraC-type_HTH"/>
</dbReference>
<evidence type="ECO:0000313" key="6">
    <source>
        <dbReference type="Proteomes" id="UP000824072"/>
    </source>
</evidence>
<proteinExistence type="predicted"/>
<keyword evidence="2" id="KW-0238">DNA-binding</keyword>
<dbReference type="Proteomes" id="UP000824072">
    <property type="component" value="Unassembled WGS sequence"/>
</dbReference>
<dbReference type="InterPro" id="IPR018060">
    <property type="entry name" value="HTH_AraC"/>
</dbReference>
<reference evidence="5" key="2">
    <citation type="journal article" date="2021" name="PeerJ">
        <title>Extensive microbial diversity within the chicken gut microbiome revealed by metagenomics and culture.</title>
        <authorList>
            <person name="Gilroy R."/>
            <person name="Ravi A."/>
            <person name="Getino M."/>
            <person name="Pursley I."/>
            <person name="Horton D.L."/>
            <person name="Alikhan N.F."/>
            <person name="Baker D."/>
            <person name="Gharbi K."/>
            <person name="Hall N."/>
            <person name="Watson M."/>
            <person name="Adriaenssens E.M."/>
            <person name="Foster-Nyarko E."/>
            <person name="Jarju S."/>
            <person name="Secka A."/>
            <person name="Antonio M."/>
            <person name="Oren A."/>
            <person name="Chaudhuri R.R."/>
            <person name="La Ragione R."/>
            <person name="Hildebrand F."/>
            <person name="Pallen M.J."/>
        </authorList>
    </citation>
    <scope>NUCLEOTIDE SEQUENCE</scope>
    <source>
        <strain evidence="5">ChiHcec3-11533</strain>
    </source>
</reference>
<dbReference type="InterPro" id="IPR014710">
    <property type="entry name" value="RmlC-like_jellyroll"/>
</dbReference>
<comment type="caution">
    <text evidence="5">The sequence shown here is derived from an EMBL/GenBank/DDBJ whole genome shotgun (WGS) entry which is preliminary data.</text>
</comment>
<dbReference type="Pfam" id="PF07883">
    <property type="entry name" value="Cupin_2"/>
    <property type="match status" value="1"/>
</dbReference>
<keyword evidence="1" id="KW-0805">Transcription regulation</keyword>
<dbReference type="SMART" id="SM00342">
    <property type="entry name" value="HTH_ARAC"/>
    <property type="match status" value="1"/>
</dbReference>
<dbReference type="InterPro" id="IPR009057">
    <property type="entry name" value="Homeodomain-like_sf"/>
</dbReference>
<dbReference type="GO" id="GO:0003700">
    <property type="term" value="F:DNA-binding transcription factor activity"/>
    <property type="evidence" value="ECO:0007669"/>
    <property type="project" value="InterPro"/>
</dbReference>
<evidence type="ECO:0000259" key="4">
    <source>
        <dbReference type="PROSITE" id="PS01124"/>
    </source>
</evidence>
<dbReference type="EMBL" id="DVMU01000008">
    <property type="protein sequence ID" value="HIU32990.1"/>
    <property type="molecule type" value="Genomic_DNA"/>
</dbReference>
<dbReference type="PRINTS" id="PR00032">
    <property type="entry name" value="HTHARAC"/>
</dbReference>
<evidence type="ECO:0000256" key="3">
    <source>
        <dbReference type="ARBA" id="ARBA00023163"/>
    </source>
</evidence>
<dbReference type="Gene3D" id="1.10.10.60">
    <property type="entry name" value="Homeodomain-like"/>
    <property type="match status" value="2"/>
</dbReference>
<evidence type="ECO:0000256" key="1">
    <source>
        <dbReference type="ARBA" id="ARBA00023015"/>
    </source>
</evidence>
<dbReference type="PANTHER" id="PTHR46796">
    <property type="entry name" value="HTH-TYPE TRANSCRIPTIONAL ACTIVATOR RHAS-RELATED"/>
    <property type="match status" value="1"/>
</dbReference>